<keyword evidence="2" id="KW-1185">Reference proteome</keyword>
<dbReference type="AlphaFoldDB" id="A0A0C2VSP6"/>
<proteinExistence type="predicted"/>
<dbReference type="EMBL" id="JXRR01000014">
    <property type="protein sequence ID" value="KIL47456.1"/>
    <property type="molecule type" value="Genomic_DNA"/>
</dbReference>
<organism evidence="1 2">
    <name type="scientific">Jeotgalibacillus campisalis</name>
    <dbReference type="NCBI Taxonomy" id="220754"/>
    <lineage>
        <taxon>Bacteria</taxon>
        <taxon>Bacillati</taxon>
        <taxon>Bacillota</taxon>
        <taxon>Bacilli</taxon>
        <taxon>Bacillales</taxon>
        <taxon>Caryophanaceae</taxon>
        <taxon>Jeotgalibacillus</taxon>
    </lineage>
</organism>
<comment type="caution">
    <text evidence="1">The sequence shown here is derived from an EMBL/GenBank/DDBJ whole genome shotgun (WGS) entry which is preliminary data.</text>
</comment>
<protein>
    <submittedName>
        <fullName evidence="1">Uncharacterized protein</fullName>
    </submittedName>
</protein>
<gene>
    <name evidence="1" type="ORF">KR50_16230</name>
</gene>
<sequence length="41" mass="4901">MGVFLCHVNGVLCFKRLRQQKTWKMFIACNLKRIYMLLAIL</sequence>
<evidence type="ECO:0000313" key="1">
    <source>
        <dbReference type="EMBL" id="KIL47456.1"/>
    </source>
</evidence>
<accession>A0A0C2VSP6</accession>
<dbReference type="Proteomes" id="UP000031972">
    <property type="component" value="Unassembled WGS sequence"/>
</dbReference>
<reference evidence="1 2" key="1">
    <citation type="submission" date="2015-01" db="EMBL/GenBank/DDBJ databases">
        <title>Jeotgalibacillus campisalis genome sequencing.</title>
        <authorList>
            <person name="Goh K.M."/>
            <person name="Chan K.-G."/>
            <person name="Yaakop A.S."/>
            <person name="Ee R."/>
            <person name="Gan H.M."/>
            <person name="Chan C.S."/>
        </authorList>
    </citation>
    <scope>NUCLEOTIDE SEQUENCE [LARGE SCALE GENOMIC DNA]</scope>
    <source>
        <strain evidence="1 2">SF-57</strain>
    </source>
</reference>
<name>A0A0C2VSP6_9BACL</name>
<evidence type="ECO:0000313" key="2">
    <source>
        <dbReference type="Proteomes" id="UP000031972"/>
    </source>
</evidence>